<dbReference type="NCBIfam" id="TIGR00422">
    <property type="entry name" value="valS"/>
    <property type="match status" value="1"/>
</dbReference>
<dbReference type="EC" id="6.1.1.9" evidence="11"/>
<dbReference type="HAMAP" id="MF_02005">
    <property type="entry name" value="Val_tRNA_synth_type2"/>
    <property type="match status" value="1"/>
</dbReference>
<dbReference type="Gene3D" id="1.10.730.10">
    <property type="entry name" value="Isoleucyl-tRNA Synthetase, Domain 1"/>
    <property type="match status" value="1"/>
</dbReference>
<evidence type="ECO:0000256" key="4">
    <source>
        <dbReference type="ARBA" id="ARBA00022741"/>
    </source>
</evidence>
<comment type="caution">
    <text evidence="14">The sequence shown here is derived from an EMBL/GenBank/DDBJ whole genome shotgun (WGS) entry which is preliminary data.</text>
</comment>
<evidence type="ECO:0000313" key="14">
    <source>
        <dbReference type="EMBL" id="RZN55384.1"/>
    </source>
</evidence>
<feature type="short sequence motif" description="'HIGH' region" evidence="11">
    <location>
        <begin position="46"/>
        <end position="56"/>
    </location>
</feature>
<dbReference type="AlphaFoldDB" id="A0A520KE95"/>
<dbReference type="Proteomes" id="UP000317265">
    <property type="component" value="Unassembled WGS sequence"/>
</dbReference>
<dbReference type="InterPro" id="IPR009008">
    <property type="entry name" value="Val/Leu/Ile-tRNA-synth_edit"/>
</dbReference>
<feature type="domain" description="Aminoacyl-tRNA synthetase class Ia" evidence="12">
    <location>
        <begin position="15"/>
        <end position="569"/>
    </location>
</feature>
<evidence type="ECO:0000256" key="5">
    <source>
        <dbReference type="ARBA" id="ARBA00022840"/>
    </source>
</evidence>
<keyword evidence="2 11" id="KW-0963">Cytoplasm</keyword>
<reference evidence="15 17" key="1">
    <citation type="journal article" date="2019" name="Nat. Microbiol.">
        <title>Expanding anaerobic alkane metabolism in the domain of Archaea.</title>
        <authorList>
            <person name="Wang Y."/>
            <person name="Wegener G."/>
            <person name="Hou J."/>
            <person name="Wang F."/>
            <person name="Xiao X."/>
        </authorList>
    </citation>
    <scope>NUCLEOTIDE SEQUENCE [LARGE SCALE GENOMIC DNA]</scope>
    <source>
        <strain evidence="15">WYZ-LMO11</strain>
    </source>
</reference>
<evidence type="ECO:0000256" key="11">
    <source>
        <dbReference type="HAMAP-Rule" id="MF_02005"/>
    </source>
</evidence>
<evidence type="ECO:0000313" key="17">
    <source>
        <dbReference type="Proteomes" id="UP000317265"/>
    </source>
</evidence>
<keyword evidence="3 11" id="KW-0436">Ligase</keyword>
<organism evidence="14 16">
    <name type="scientific">Thermoproteota archaeon</name>
    <dbReference type="NCBI Taxonomy" id="2056631"/>
    <lineage>
        <taxon>Archaea</taxon>
        <taxon>Thermoproteota</taxon>
    </lineage>
</organism>
<dbReference type="PANTHER" id="PTHR11946:SF93">
    <property type="entry name" value="VALINE--TRNA LIGASE, CHLOROPLASTIC_MITOCHONDRIAL 2"/>
    <property type="match status" value="1"/>
</dbReference>
<dbReference type="GO" id="GO:0005829">
    <property type="term" value="C:cytosol"/>
    <property type="evidence" value="ECO:0007669"/>
    <property type="project" value="TreeGrafter"/>
</dbReference>
<comment type="subcellular location">
    <subcellularLocation>
        <location evidence="1 11">Cytoplasm</location>
    </subcellularLocation>
</comment>
<feature type="short sequence motif" description="'KMSKS' region" evidence="11">
    <location>
        <begin position="533"/>
        <end position="537"/>
    </location>
</feature>
<dbReference type="PANTHER" id="PTHR11946">
    <property type="entry name" value="VALYL-TRNA SYNTHETASES"/>
    <property type="match status" value="1"/>
</dbReference>
<dbReference type="GO" id="GO:0004832">
    <property type="term" value="F:valine-tRNA ligase activity"/>
    <property type="evidence" value="ECO:0007669"/>
    <property type="project" value="UniProtKB-UniRule"/>
</dbReference>
<feature type="binding site" evidence="11">
    <location>
        <position position="536"/>
    </location>
    <ligand>
        <name>ATP</name>
        <dbReference type="ChEBI" id="CHEBI:30616"/>
    </ligand>
</feature>
<evidence type="ECO:0000256" key="8">
    <source>
        <dbReference type="ARBA" id="ARBA00047552"/>
    </source>
</evidence>
<dbReference type="GO" id="GO:0006438">
    <property type="term" value="P:valyl-tRNA aminoacylation"/>
    <property type="evidence" value="ECO:0007669"/>
    <property type="project" value="UniProtKB-UniRule"/>
</dbReference>
<dbReference type="PROSITE" id="PS00178">
    <property type="entry name" value="AA_TRNA_LIGASE_I"/>
    <property type="match status" value="1"/>
</dbReference>
<dbReference type="CDD" id="cd00817">
    <property type="entry name" value="ValRS_core"/>
    <property type="match status" value="1"/>
</dbReference>
<feature type="domain" description="Methionyl/Valyl/Leucyl/Isoleucyl-tRNA synthetase anticodon-binding" evidence="13">
    <location>
        <begin position="613"/>
        <end position="760"/>
    </location>
</feature>
<reference evidence="14 16" key="2">
    <citation type="journal article" date="2019" name="Nat. Microbiol.">
        <title>Wide diversity of methane and short-chain alkane metabolisms in uncultured archaea.</title>
        <authorList>
            <person name="Borrel G."/>
            <person name="Adam P.S."/>
            <person name="McKay L.J."/>
            <person name="Chen L.X."/>
            <person name="Sierra-Garcia I.N."/>
            <person name="Sieber C.M."/>
            <person name="Letourneur Q."/>
            <person name="Ghozlane A."/>
            <person name="Andersen G.L."/>
            <person name="Li W.J."/>
            <person name="Hallam S.J."/>
            <person name="Muyzer G."/>
            <person name="de Oliveira V.M."/>
            <person name="Inskeep W.P."/>
            <person name="Banfield J.F."/>
            <person name="Gribaldo S."/>
        </authorList>
    </citation>
    <scope>NUCLEOTIDE SEQUENCE [LARGE SCALE GENOMIC DNA]</scope>
    <source>
        <strain evidence="14">Verst-YHS</strain>
    </source>
</reference>
<dbReference type="Gene3D" id="3.40.50.620">
    <property type="entry name" value="HUPs"/>
    <property type="match status" value="2"/>
</dbReference>
<dbReference type="GO" id="GO:0005524">
    <property type="term" value="F:ATP binding"/>
    <property type="evidence" value="ECO:0007669"/>
    <property type="project" value="UniProtKB-UniRule"/>
</dbReference>
<protein>
    <recommendedName>
        <fullName evidence="11">Valine--tRNA ligase</fullName>
        <ecNumber evidence="11">6.1.1.9</ecNumber>
    </recommendedName>
    <alternativeName>
        <fullName evidence="11">Valyl-tRNA synthetase</fullName>
        <shortName evidence="11">ValRS</shortName>
    </alternativeName>
</protein>
<comment type="catalytic activity">
    <reaction evidence="8 11">
        <text>tRNA(Val) + L-valine + ATP = L-valyl-tRNA(Val) + AMP + diphosphate</text>
        <dbReference type="Rhea" id="RHEA:10704"/>
        <dbReference type="Rhea" id="RHEA-COMP:9672"/>
        <dbReference type="Rhea" id="RHEA-COMP:9708"/>
        <dbReference type="ChEBI" id="CHEBI:30616"/>
        <dbReference type="ChEBI" id="CHEBI:33019"/>
        <dbReference type="ChEBI" id="CHEBI:57762"/>
        <dbReference type="ChEBI" id="CHEBI:78442"/>
        <dbReference type="ChEBI" id="CHEBI:78537"/>
        <dbReference type="ChEBI" id="CHEBI:456215"/>
        <dbReference type="EC" id="6.1.1.9"/>
    </reaction>
</comment>
<dbReference type="InterPro" id="IPR033705">
    <property type="entry name" value="Anticodon_Ia_Val"/>
</dbReference>
<dbReference type="Proteomes" id="UP000316080">
    <property type="component" value="Unassembled WGS sequence"/>
</dbReference>
<evidence type="ECO:0000256" key="3">
    <source>
        <dbReference type="ARBA" id="ARBA00022598"/>
    </source>
</evidence>
<name>A0A520KE95_9CREN</name>
<dbReference type="SUPFAM" id="SSF52374">
    <property type="entry name" value="Nucleotidylyl transferase"/>
    <property type="match status" value="1"/>
</dbReference>
<dbReference type="PRINTS" id="PR00986">
    <property type="entry name" value="TRNASYNTHVAL"/>
</dbReference>
<evidence type="ECO:0000256" key="10">
    <source>
        <dbReference type="ARBA" id="ARBA00061452"/>
    </source>
</evidence>
<dbReference type="SUPFAM" id="SSF50677">
    <property type="entry name" value="ValRS/IleRS/LeuRS editing domain"/>
    <property type="match status" value="1"/>
</dbReference>
<evidence type="ECO:0000256" key="6">
    <source>
        <dbReference type="ARBA" id="ARBA00022917"/>
    </source>
</evidence>
<sequence length="803" mass="94329">MILEKIYSPKDIEEKWQKIWLSEEYYPVFKFKNDGRPVFVIDTPPPFTSGELHMGHAYWCILNDTIARYKRMKGFDVLLPQGWDSQGLPTELKVQYKLGIPKENRELFRSKCIEWTNNMIKSMKRAMIRIGYRPDWEQFEYRTMDKNYWKAVQYTLLIMYEKGLIYRKKFPVHWCSKCGTALSQAEVGHIQKRGKLYYIKFRITDNEFIEIATTRPELLSACVAIAINPNDERYKNLVGKEVEVPIFGNKVRVLEDNAVDPNFGTGIVMICTYGDEQDIRWQQRYNLPIISVIDEEGKIINSGKYSGMSVIEARKEIVEDLRKLGLITREEEILHNILVHIERSDCMTPIEFIVKDQWFIKSKDFKEEIIEEEEKMNWIPKYMKQRLLEWINNIEWDWVISRQRIFGTPIPFWYCEDCGFIIPPKKEQLPVDTIKDKPPINSCPKCGSNKISGTSDVCDCWVDSSITPLIITRFFEDKTFFNRTYPVDLRQQGHDIIRTWLYYTILRCKIITEVGPFKSVVINGHILGPDGTRMSKSKGNVIMPEEGIEKYGADALRQALLSLTLGSDFPFKWEPVRHGKSFLQKIWSSVRFASQFMINGEKKINITQLNDIDKWILAKLRNTIAIVDDAMEKYQFHIAVEMLKQFYWHDFCDQYIEAIKPRLYSPISQDDKDNVEAILYKIIWIFIRLLNPICPHIAEEIYHRLFKEREGYISINIAPYPSLDEVPEVDGSNGEKLVDIIASLRSKKVENRMALSALVKKAIIQESKEVIELCKRNEWLLKEVLHINEIEYKEGRREITLIN</sequence>
<gene>
    <name evidence="11" type="primary">valS</name>
    <name evidence="15" type="ORF">DSO09_04330</name>
    <name evidence="14" type="ORF">EF809_05335</name>
</gene>
<dbReference type="InterPro" id="IPR022874">
    <property type="entry name" value="Valine-tRNA_ligase_type_2"/>
</dbReference>
<dbReference type="FunFam" id="3.40.50.620:FF:000192">
    <property type="entry name" value="Valine--tRNA ligase"/>
    <property type="match status" value="1"/>
</dbReference>
<dbReference type="InterPro" id="IPR002300">
    <property type="entry name" value="aa-tRNA-synth_Ia"/>
</dbReference>
<dbReference type="InterPro" id="IPR002303">
    <property type="entry name" value="Valyl-tRNA_ligase"/>
</dbReference>
<dbReference type="SUPFAM" id="SSF47323">
    <property type="entry name" value="Anticodon-binding domain of a subclass of class I aminoacyl-tRNA synthetases"/>
    <property type="match status" value="1"/>
</dbReference>
<evidence type="ECO:0000256" key="9">
    <source>
        <dbReference type="ARBA" id="ARBA00055630"/>
    </source>
</evidence>
<dbReference type="InterPro" id="IPR009080">
    <property type="entry name" value="tRNAsynth_Ia_anticodon-bd"/>
</dbReference>
<evidence type="ECO:0000256" key="1">
    <source>
        <dbReference type="ARBA" id="ARBA00004496"/>
    </source>
</evidence>
<dbReference type="EMBL" id="RXIH01000044">
    <property type="protein sequence ID" value="RZN55384.1"/>
    <property type="molecule type" value="Genomic_DNA"/>
</dbReference>
<keyword evidence="6 11" id="KW-0648">Protein biosynthesis</keyword>
<evidence type="ECO:0000313" key="16">
    <source>
        <dbReference type="Proteomes" id="UP000316080"/>
    </source>
</evidence>
<dbReference type="NCBIfam" id="NF009687">
    <property type="entry name" value="PRK13208.1"/>
    <property type="match status" value="1"/>
</dbReference>
<dbReference type="EMBL" id="QNVI01000052">
    <property type="protein sequence ID" value="TDA38385.1"/>
    <property type="molecule type" value="Genomic_DNA"/>
</dbReference>
<dbReference type="InterPro" id="IPR001412">
    <property type="entry name" value="aa-tRNA-synth_I_CS"/>
</dbReference>
<dbReference type="InterPro" id="IPR014729">
    <property type="entry name" value="Rossmann-like_a/b/a_fold"/>
</dbReference>
<dbReference type="Pfam" id="PF08264">
    <property type="entry name" value="Anticodon_1"/>
    <property type="match status" value="1"/>
</dbReference>
<keyword evidence="7 11" id="KW-0030">Aminoacyl-tRNA synthetase</keyword>
<comment type="similarity">
    <text evidence="10 11">Belongs to the class-I aminoacyl-tRNA synthetase family. ValS type 2 subfamily.</text>
</comment>
<comment type="function">
    <text evidence="9 11">Catalyzes the attachment of valine to tRNA(Val). As ValRS can inadvertently accommodate and process structurally similar amino acids such as threonine, to avoid such errors, it has a 'posttransfer' editing activity that hydrolyzes mischarged Thr-tRNA(Val) in a tRNA-dependent manner.</text>
</comment>
<accession>A0A520KE95</accession>
<evidence type="ECO:0000313" key="15">
    <source>
        <dbReference type="EMBL" id="TDA38385.1"/>
    </source>
</evidence>
<keyword evidence="5 11" id="KW-0067">ATP-binding</keyword>
<evidence type="ECO:0000259" key="13">
    <source>
        <dbReference type="Pfam" id="PF08264"/>
    </source>
</evidence>
<evidence type="ECO:0000256" key="7">
    <source>
        <dbReference type="ARBA" id="ARBA00023146"/>
    </source>
</evidence>
<evidence type="ECO:0000256" key="2">
    <source>
        <dbReference type="ARBA" id="ARBA00022490"/>
    </source>
</evidence>
<proteinExistence type="inferred from homology"/>
<dbReference type="CDD" id="cd07962">
    <property type="entry name" value="Anticodon_Ia_Val"/>
    <property type="match status" value="1"/>
</dbReference>
<dbReference type="GO" id="GO:0002161">
    <property type="term" value="F:aminoacyl-tRNA deacylase activity"/>
    <property type="evidence" value="ECO:0007669"/>
    <property type="project" value="InterPro"/>
</dbReference>
<dbReference type="InterPro" id="IPR013155">
    <property type="entry name" value="M/V/L/I-tRNA-synth_anticd-bd"/>
</dbReference>
<keyword evidence="4 11" id="KW-0547">Nucleotide-binding</keyword>
<evidence type="ECO:0000259" key="12">
    <source>
        <dbReference type="Pfam" id="PF00133"/>
    </source>
</evidence>
<dbReference type="Pfam" id="PF00133">
    <property type="entry name" value="tRNA-synt_1"/>
    <property type="match status" value="1"/>
</dbReference>
<comment type="domain">
    <text evidence="11">ValRS has two distinct active sites: one for aminoacylation and one for editing. The misactivated threonine is translocated from the active site to the editing site.</text>
</comment>